<evidence type="ECO:0000313" key="1">
    <source>
        <dbReference type="EMBL" id="CUP10631.1"/>
    </source>
</evidence>
<sequence length="393" mass="45477">MNVRLIIIQFVLIACTSCSSDKTLIKGCGIPIVLNEIKTSLVDTAFFQASSIIPLESNDNFSLIRSIDRICVIDDTFYMLDRSLGKVFMYSTSGKYLGQINDIGSGPGEYIQISDITVDQKRKNIVLLCDRPYKVMYYTNAGKLMKEVSYSDYYSEFIVNGDSIYCYKVGLKDVDYILTYTYPMDFLRKEALHERPYFDSGSSGNFTSFDVGNRLTISDAVYFTRPLESCIYSIDRNGIYEKYVIDFKEHHLPKSLLEKNMSAEDFLNICDENKYVCSITNVVGNRDYLLFKTNIGLFIYDKQLKRLEGYYFILNSPLRGGSPNYLPVNNASQIIQIMQPMQFKQYMDIKKERNKTDDKLNPVYENIYQNLHDEDNPILIIYELPYKNNIIEE</sequence>
<evidence type="ECO:0000313" key="3">
    <source>
        <dbReference type="EMBL" id="RHH94107.1"/>
    </source>
</evidence>
<dbReference type="Gene3D" id="2.120.10.30">
    <property type="entry name" value="TolB, C-terminal domain"/>
    <property type="match status" value="1"/>
</dbReference>
<protein>
    <submittedName>
        <fullName evidence="2">6-bladed beta-propeller</fullName>
    </submittedName>
    <submittedName>
        <fullName evidence="1">Putative lipoprotein</fullName>
    </submittedName>
</protein>
<dbReference type="EMBL" id="QSCS01000037">
    <property type="protein sequence ID" value="RGY22572.1"/>
    <property type="molecule type" value="Genomic_DNA"/>
</dbReference>
<proteinExistence type="predicted"/>
<dbReference type="Proteomes" id="UP000284431">
    <property type="component" value="Unassembled WGS sequence"/>
</dbReference>
<evidence type="ECO:0000313" key="2">
    <source>
        <dbReference type="EMBL" id="RGY22572.1"/>
    </source>
</evidence>
<evidence type="ECO:0000313" key="6">
    <source>
        <dbReference type="Proteomes" id="UP000284431"/>
    </source>
</evidence>
<dbReference type="InterPro" id="IPR011042">
    <property type="entry name" value="6-blade_b-propeller_TolB-like"/>
</dbReference>
<evidence type="ECO:0000313" key="5">
    <source>
        <dbReference type="Proteomes" id="UP000283512"/>
    </source>
</evidence>
<reference evidence="5 6" key="2">
    <citation type="submission" date="2018-08" db="EMBL/GenBank/DDBJ databases">
        <title>A genome reference for cultivated species of the human gut microbiota.</title>
        <authorList>
            <person name="Zou Y."/>
            <person name="Xue W."/>
            <person name="Luo G."/>
        </authorList>
    </citation>
    <scope>NUCLEOTIDE SEQUENCE [LARGE SCALE GENOMIC DNA]</scope>
    <source>
        <strain evidence="3 5">AM16-49B</strain>
        <strain evidence="2 6">OF02-6LB</strain>
    </source>
</reference>
<dbReference type="STRING" id="47678.ERS852494_01499"/>
<dbReference type="Proteomes" id="UP000095657">
    <property type="component" value="Unassembled WGS sequence"/>
</dbReference>
<gene>
    <name evidence="3" type="ORF">DW190_05430</name>
    <name evidence="2" type="ORF">DXA49_18885</name>
    <name evidence="1" type="ORF">ERS852494_01499</name>
</gene>
<dbReference type="EMBL" id="QRKD01000002">
    <property type="protein sequence ID" value="RHH94107.1"/>
    <property type="molecule type" value="Genomic_DNA"/>
</dbReference>
<accession>A0A174KIL9</accession>
<dbReference type="RefSeq" id="WP_055170925.1">
    <property type="nucleotide sequence ID" value="NZ_CAXSLD010000005.1"/>
</dbReference>
<dbReference type="Pfam" id="PF17170">
    <property type="entry name" value="DUF5128"/>
    <property type="match status" value="1"/>
</dbReference>
<organism evidence="1 4">
    <name type="scientific">Bacteroides caccae</name>
    <dbReference type="NCBI Taxonomy" id="47678"/>
    <lineage>
        <taxon>Bacteria</taxon>
        <taxon>Pseudomonadati</taxon>
        <taxon>Bacteroidota</taxon>
        <taxon>Bacteroidia</taxon>
        <taxon>Bacteroidales</taxon>
        <taxon>Bacteroidaceae</taxon>
        <taxon>Bacteroides</taxon>
    </lineage>
</organism>
<dbReference type="EMBL" id="CZAI01000003">
    <property type="protein sequence ID" value="CUP10631.1"/>
    <property type="molecule type" value="Genomic_DNA"/>
</dbReference>
<evidence type="ECO:0000313" key="4">
    <source>
        <dbReference type="Proteomes" id="UP000095657"/>
    </source>
</evidence>
<dbReference type="AlphaFoldDB" id="A0A174KIL9"/>
<reference evidence="1 4" key="1">
    <citation type="submission" date="2015-09" db="EMBL/GenBank/DDBJ databases">
        <authorList>
            <consortium name="Pathogen Informatics"/>
        </authorList>
    </citation>
    <scope>NUCLEOTIDE SEQUENCE [LARGE SCALE GENOMIC DNA]</scope>
    <source>
        <strain evidence="1 4">2789STDY5834880</strain>
    </source>
</reference>
<name>A0A174KIL9_9BACE</name>
<dbReference type="Proteomes" id="UP000283512">
    <property type="component" value="Unassembled WGS sequence"/>
</dbReference>
<keyword evidence="1" id="KW-0449">Lipoprotein</keyword>
<dbReference type="PROSITE" id="PS51257">
    <property type="entry name" value="PROKAR_LIPOPROTEIN"/>
    <property type="match status" value="1"/>
</dbReference>